<dbReference type="Pfam" id="PF02811">
    <property type="entry name" value="PHP"/>
    <property type="match status" value="1"/>
</dbReference>
<comment type="function">
    <text evidence="9">DNA polymerase III is a complex, multichain enzyme responsible for most of the replicative synthesis in bacteria. This DNA polymerase also exhibits 3' to 5' exonuclease activity. The alpha chain is the DNA polymerase.</text>
</comment>
<keyword evidence="7" id="KW-0235">DNA replication</keyword>
<gene>
    <name evidence="12" type="primary">dnaE</name>
    <name evidence="12" type="ORF">ACFQU8_07110</name>
</gene>
<evidence type="ECO:0000313" key="12">
    <source>
        <dbReference type="EMBL" id="MFC7747006.1"/>
    </source>
</evidence>
<comment type="catalytic activity">
    <reaction evidence="10">
        <text>DNA(n) + a 2'-deoxyribonucleoside 5'-triphosphate = DNA(n+1) + diphosphate</text>
        <dbReference type="Rhea" id="RHEA:22508"/>
        <dbReference type="Rhea" id="RHEA-COMP:17339"/>
        <dbReference type="Rhea" id="RHEA-COMP:17340"/>
        <dbReference type="ChEBI" id="CHEBI:33019"/>
        <dbReference type="ChEBI" id="CHEBI:61560"/>
        <dbReference type="ChEBI" id="CHEBI:173112"/>
        <dbReference type="EC" id="2.7.7.7"/>
    </reaction>
</comment>
<dbReference type="Pfam" id="PF07733">
    <property type="entry name" value="DNA_pol3_alpha"/>
    <property type="match status" value="1"/>
</dbReference>
<evidence type="ECO:0000313" key="13">
    <source>
        <dbReference type="Proteomes" id="UP001596620"/>
    </source>
</evidence>
<dbReference type="InterPro" id="IPR040982">
    <property type="entry name" value="DNA_pol3_finger"/>
</dbReference>
<dbReference type="InterPro" id="IPR016195">
    <property type="entry name" value="Pol/histidinol_Pase-like"/>
</dbReference>
<dbReference type="Gene3D" id="1.10.10.1600">
    <property type="entry name" value="Bacterial DNA polymerase III alpha subunit, thumb domain"/>
    <property type="match status" value="1"/>
</dbReference>
<organism evidence="12 13">
    <name type="scientific">Lentibacillus kimchii</name>
    <dbReference type="NCBI Taxonomy" id="1542911"/>
    <lineage>
        <taxon>Bacteria</taxon>
        <taxon>Bacillati</taxon>
        <taxon>Bacillota</taxon>
        <taxon>Bacilli</taxon>
        <taxon>Bacillales</taxon>
        <taxon>Bacillaceae</taxon>
        <taxon>Lentibacillus</taxon>
    </lineage>
</organism>
<reference evidence="13" key="1">
    <citation type="journal article" date="2019" name="Int. J. Syst. Evol. Microbiol.">
        <title>The Global Catalogue of Microorganisms (GCM) 10K type strain sequencing project: providing services to taxonomists for standard genome sequencing and annotation.</title>
        <authorList>
            <consortium name="The Broad Institute Genomics Platform"/>
            <consortium name="The Broad Institute Genome Sequencing Center for Infectious Disease"/>
            <person name="Wu L."/>
            <person name="Ma J."/>
        </authorList>
    </citation>
    <scope>NUCLEOTIDE SEQUENCE [LARGE SCALE GENOMIC DNA]</scope>
    <source>
        <strain evidence="13">JCM 30234</strain>
    </source>
</reference>
<dbReference type="InterPro" id="IPR011708">
    <property type="entry name" value="DNA_pol3_alpha_NTPase_dom"/>
</dbReference>
<keyword evidence="13" id="KW-1185">Reference proteome</keyword>
<dbReference type="GO" id="GO:0003887">
    <property type="term" value="F:DNA-directed DNA polymerase activity"/>
    <property type="evidence" value="ECO:0007669"/>
    <property type="project" value="UniProtKB-EC"/>
</dbReference>
<evidence type="ECO:0000256" key="8">
    <source>
        <dbReference type="ARBA" id="ARBA00022932"/>
    </source>
</evidence>
<sequence>MSFTHLQVHSGYSFMSSTITIDKLAERARELQFEALALTDEHVLYGAVPFYKACQKNGIKPIIGMHVRVNTNGSEPDLCLLLAKNNHGYENLIRLSTHIQLSQKKSISAEALTSYNEDLICIVITYDSNIGSLLQNASFDQVSDYLVNYWHMFAQSDFYLGVQDHGIPKERMISESIKAFQETSQTKAVLLNDVRYLNEKDAVAYDCLRSMKHDETWPLRITDISVKQRHLRPAAEMEQLYGDEWPGIVQETANISGRCDVTLNFDRHMLPSYPVSEQLDAHTYLEQLCWENVKQRYTAVNSDIEKRLTYELRTIQSMQFSDYFLIVWDFIKYAKDQGILVGPGRGSAAGSLVAYVLGITEVDPMAHNLLFERFLNPERVTMPDIDVDFSDHRRDEVIDYVRAKYGDDHVAQIITFGTFAARSLLRELIKTMDIDRQDAAFILKYIPAQANQPIAAYIKGSEELQQYIKQSDKLKLLFTIAAKLEGLPKHMSTHAAGVVISEEPLIHHVPLTVGTHETYLTQYAMNDLEAVGLLKMDFLGLRNLTLLERVLQTIRYTGNGTMTLEAIPDEDDATYAMLRQGRTNGVFQLESQGMKQVLKRLKPTHFEDIVAVNALYRPGPMDNIPVYINRKHDQEAINYLHPDLEPILKETYGVLIYQEQIMQIAHQIAGFSLGRADILRRAVSKKQQQAMNEQQTAFIQGCLAQGYSDVIAREIFQWIAKFSNYGFNKSHAVAYSKLAYQLAYLKAHYPKSFFAELLSSTANQQYKLNLYIKELNATGLSLAPPSVNNSYGKYSVERQQIRMGFMAIKGIGYQVINEIIRVRQDGVFKSLFHFCLRVSLTVVNRRTMETLIMAGAFDELHANRASLLASLDQAMEQGELFKEFNSQTDLFQDKLDIQEQYVAIDDFSLIKKLRDEKELLGQFVSSHPLTHYRAMLKKAGYAAMEDGPKLTNERHAKGAAIVQSIKPIRTKRGDPMAFVTIGDETGDMEAVVFPELYRDIHRWLSEDMLIMFAGRVENRNGQQQWILSSVEMFQEADWQIDQRKRLFIKITEANDHHALSAIQAISDQYPGQTPVIIYNPKEGAAYRLSHAYLLEPDEPCLEALRSRFGTANVVISEDKDDDHLSE</sequence>
<dbReference type="Pfam" id="PF01336">
    <property type="entry name" value="tRNA_anti-codon"/>
    <property type="match status" value="1"/>
</dbReference>
<keyword evidence="5 12" id="KW-0808">Transferase</keyword>
<accession>A0ABW2UWL3</accession>
<evidence type="ECO:0000256" key="5">
    <source>
        <dbReference type="ARBA" id="ARBA00022679"/>
    </source>
</evidence>
<dbReference type="SUPFAM" id="SSF89550">
    <property type="entry name" value="PHP domain-like"/>
    <property type="match status" value="1"/>
</dbReference>
<protein>
    <recommendedName>
        <fullName evidence="4">DNA polymerase III subunit alpha</fullName>
        <ecNumber evidence="3">2.7.7.7</ecNumber>
    </recommendedName>
</protein>
<proteinExistence type="inferred from homology"/>
<evidence type="ECO:0000256" key="3">
    <source>
        <dbReference type="ARBA" id="ARBA00012417"/>
    </source>
</evidence>
<evidence type="ECO:0000259" key="11">
    <source>
        <dbReference type="SMART" id="SM00481"/>
    </source>
</evidence>
<evidence type="ECO:0000256" key="10">
    <source>
        <dbReference type="ARBA" id="ARBA00049244"/>
    </source>
</evidence>
<comment type="subcellular location">
    <subcellularLocation>
        <location evidence="1">Cytoplasm</location>
    </subcellularLocation>
</comment>
<dbReference type="Pfam" id="PF14579">
    <property type="entry name" value="HHH_6"/>
    <property type="match status" value="1"/>
</dbReference>
<evidence type="ECO:0000256" key="9">
    <source>
        <dbReference type="ARBA" id="ARBA00025611"/>
    </source>
</evidence>
<dbReference type="Gene3D" id="1.10.150.870">
    <property type="match status" value="1"/>
</dbReference>
<dbReference type="InterPro" id="IPR041931">
    <property type="entry name" value="DNA_pol3_alpha_thumb_dom"/>
</dbReference>
<dbReference type="InterPro" id="IPR004365">
    <property type="entry name" value="NA-bd_OB_tRNA"/>
</dbReference>
<evidence type="ECO:0000256" key="7">
    <source>
        <dbReference type="ARBA" id="ARBA00022705"/>
    </source>
</evidence>
<dbReference type="RefSeq" id="WP_382358525.1">
    <property type="nucleotide sequence ID" value="NZ_JBHTGR010000012.1"/>
</dbReference>
<dbReference type="Gene3D" id="3.20.20.140">
    <property type="entry name" value="Metal-dependent hydrolases"/>
    <property type="match status" value="1"/>
</dbReference>
<name>A0ABW2UWL3_9BACI</name>
<keyword evidence="6 12" id="KW-0548">Nucleotidyltransferase</keyword>
<dbReference type="InterPro" id="IPR004013">
    <property type="entry name" value="PHP_dom"/>
</dbReference>
<dbReference type="EMBL" id="JBHTGR010000012">
    <property type="protein sequence ID" value="MFC7747006.1"/>
    <property type="molecule type" value="Genomic_DNA"/>
</dbReference>
<dbReference type="InterPro" id="IPR029460">
    <property type="entry name" value="DNAPol_HHH"/>
</dbReference>
<dbReference type="InterPro" id="IPR004805">
    <property type="entry name" value="DnaE2/DnaE/PolC"/>
</dbReference>
<dbReference type="Pfam" id="PF17657">
    <property type="entry name" value="DNA_pol3_finger"/>
    <property type="match status" value="1"/>
</dbReference>
<dbReference type="NCBIfam" id="TIGR00594">
    <property type="entry name" value="polc"/>
    <property type="match status" value="1"/>
</dbReference>
<evidence type="ECO:0000256" key="6">
    <source>
        <dbReference type="ARBA" id="ARBA00022695"/>
    </source>
</evidence>
<dbReference type="NCBIfam" id="NF004226">
    <property type="entry name" value="PRK05673.1"/>
    <property type="match status" value="1"/>
</dbReference>
<comment type="similarity">
    <text evidence="2">Belongs to the DNA polymerase type-C family. DnaE subfamily.</text>
</comment>
<dbReference type="PANTHER" id="PTHR32294">
    <property type="entry name" value="DNA POLYMERASE III SUBUNIT ALPHA"/>
    <property type="match status" value="1"/>
</dbReference>
<dbReference type="InterPro" id="IPR003141">
    <property type="entry name" value="Pol/His_phosphatase_N"/>
</dbReference>
<evidence type="ECO:0000256" key="2">
    <source>
        <dbReference type="ARBA" id="ARBA00009496"/>
    </source>
</evidence>
<keyword evidence="8" id="KW-0239">DNA-directed DNA polymerase</keyword>
<feature type="domain" description="Polymerase/histidinol phosphatase N-terminal" evidence="11">
    <location>
        <begin position="4"/>
        <end position="71"/>
    </location>
</feature>
<comment type="caution">
    <text evidence="12">The sequence shown here is derived from an EMBL/GenBank/DDBJ whole genome shotgun (WGS) entry which is preliminary data.</text>
</comment>
<evidence type="ECO:0000256" key="1">
    <source>
        <dbReference type="ARBA" id="ARBA00004496"/>
    </source>
</evidence>
<dbReference type="SMART" id="SM00481">
    <property type="entry name" value="POLIIIAc"/>
    <property type="match status" value="1"/>
</dbReference>
<evidence type="ECO:0000256" key="4">
    <source>
        <dbReference type="ARBA" id="ARBA00019114"/>
    </source>
</evidence>
<dbReference type="PANTHER" id="PTHR32294:SF0">
    <property type="entry name" value="DNA POLYMERASE III SUBUNIT ALPHA"/>
    <property type="match status" value="1"/>
</dbReference>
<dbReference type="CDD" id="cd04485">
    <property type="entry name" value="DnaE_OBF"/>
    <property type="match status" value="1"/>
</dbReference>
<dbReference type="EC" id="2.7.7.7" evidence="3"/>
<dbReference type="Proteomes" id="UP001596620">
    <property type="component" value="Unassembled WGS sequence"/>
</dbReference>